<dbReference type="InterPro" id="IPR018494">
    <property type="entry name" value="Oxysterol-bd_CS"/>
</dbReference>
<accession>A0A4P6XRR3</accession>
<protein>
    <submittedName>
        <fullName evidence="6">Oxysterol-binding protein</fullName>
    </submittedName>
</protein>
<gene>
    <name evidence="6" type="primary">MPUL0E04910</name>
    <name evidence="6" type="ORF">METSCH_E04910</name>
</gene>
<proteinExistence type="inferred from homology"/>
<dbReference type="Gene3D" id="1.10.287.2720">
    <property type="match status" value="1"/>
</dbReference>
<dbReference type="PANTHER" id="PTHR10972:SF102">
    <property type="entry name" value="OXYSTEROL-BINDING PROTEIN"/>
    <property type="match status" value="1"/>
</dbReference>
<evidence type="ECO:0000256" key="1">
    <source>
        <dbReference type="ARBA" id="ARBA00008842"/>
    </source>
</evidence>
<dbReference type="STRING" id="2163413.A0A4P6XRR3"/>
<dbReference type="Gene3D" id="3.30.70.3490">
    <property type="match status" value="1"/>
</dbReference>
<evidence type="ECO:0000256" key="2">
    <source>
        <dbReference type="ARBA" id="ARBA00022448"/>
    </source>
</evidence>
<name>A0A4P6XRR3_9ASCO</name>
<evidence type="ECO:0000313" key="6">
    <source>
        <dbReference type="EMBL" id="QBM90247.1"/>
    </source>
</evidence>
<dbReference type="SUPFAM" id="SSF144000">
    <property type="entry name" value="Oxysterol-binding protein-like"/>
    <property type="match status" value="1"/>
</dbReference>
<organism evidence="6 7">
    <name type="scientific">Metschnikowia aff. pulcherrima</name>
    <dbReference type="NCBI Taxonomy" id="2163413"/>
    <lineage>
        <taxon>Eukaryota</taxon>
        <taxon>Fungi</taxon>
        <taxon>Dikarya</taxon>
        <taxon>Ascomycota</taxon>
        <taxon>Saccharomycotina</taxon>
        <taxon>Pichiomycetes</taxon>
        <taxon>Metschnikowiaceae</taxon>
        <taxon>Metschnikowia</taxon>
    </lineage>
</organism>
<dbReference type="PROSITE" id="PS01013">
    <property type="entry name" value="OSBP"/>
    <property type="match status" value="1"/>
</dbReference>
<dbReference type="PANTHER" id="PTHR10972">
    <property type="entry name" value="OXYSTEROL-BINDING PROTEIN-RELATED"/>
    <property type="match status" value="1"/>
</dbReference>
<evidence type="ECO:0000256" key="5">
    <source>
        <dbReference type="RuleBase" id="RU003844"/>
    </source>
</evidence>
<dbReference type="Gene3D" id="2.40.160.120">
    <property type="match status" value="1"/>
</dbReference>
<dbReference type="GO" id="GO:0006869">
    <property type="term" value="P:lipid transport"/>
    <property type="evidence" value="ECO:0007669"/>
    <property type="project" value="UniProtKB-KW"/>
</dbReference>
<dbReference type="GO" id="GO:0032541">
    <property type="term" value="C:cortical endoplasmic reticulum"/>
    <property type="evidence" value="ECO:0007669"/>
    <property type="project" value="TreeGrafter"/>
</dbReference>
<evidence type="ECO:0000313" key="7">
    <source>
        <dbReference type="Proteomes" id="UP000292447"/>
    </source>
</evidence>
<dbReference type="FunFam" id="2.40.160.120:FF:000007">
    <property type="entry name" value="Oxysterol binding protein"/>
    <property type="match status" value="1"/>
</dbReference>
<dbReference type="AlphaFoldDB" id="A0A4P6XRR3"/>
<comment type="similarity">
    <text evidence="1 5">Belongs to the OSBP family.</text>
</comment>
<keyword evidence="2" id="KW-0813">Transport</keyword>
<dbReference type="InterPro" id="IPR000648">
    <property type="entry name" value="Oxysterol-bd"/>
</dbReference>
<keyword evidence="4" id="KW-0446">Lipid-binding</keyword>
<sequence length="457" mass="51717">MHYFVPVQPSRLSLSPSSIVLELVLASHTLSMKLTSKLDILKIRSASNEEESANNLEVVNAKDTDDIDELDNQGQSILMGIISQLRLGADLSKISLPTFILEKKSMLERITNIFQIPQILLQADDTSDDVDRFLLMTKWYLASWHIAPKAVKKPLNPILGELYNCYWDDLSDGSSAYYVAEQVSHHPPKSAYFYIVPERQIRVDGTIVPKSKFLGNSSAAVMEGWGQVHLGSRDESYLMSQPNVYCRGILFGKLRYELGDNMVVKCPKLNLEATIEFKVKGLLSGVYDAIEGKVINTSNGDHLYNISGKWNDIMEIKNVKTGVKKVFFDTHSSSVIRPKVRPPSEQLGRESNKLWGPTIDALSVRDHELATAEKAKVESEQRHVAKKRTEKGEEYLPRLFKKNITPELVEGPEYVLYKDFDYNLDPKTIEHLLFKMMPFLPGQPFEDDFDTLASEKS</sequence>
<dbReference type="EMBL" id="CP034460">
    <property type="protein sequence ID" value="QBM90247.1"/>
    <property type="molecule type" value="Genomic_DNA"/>
</dbReference>
<dbReference type="InterPro" id="IPR037239">
    <property type="entry name" value="OSBP_sf"/>
</dbReference>
<dbReference type="Pfam" id="PF01237">
    <property type="entry name" value="Oxysterol_BP"/>
    <property type="match status" value="1"/>
</dbReference>
<keyword evidence="3" id="KW-0445">Lipid transport</keyword>
<dbReference type="GO" id="GO:0016020">
    <property type="term" value="C:membrane"/>
    <property type="evidence" value="ECO:0007669"/>
    <property type="project" value="TreeGrafter"/>
</dbReference>
<dbReference type="FunFam" id="1.10.287.2720:FF:000001">
    <property type="entry name" value="Oxysterol-binding OBPalpha"/>
    <property type="match status" value="1"/>
</dbReference>
<reference evidence="7" key="1">
    <citation type="submission" date="2019-03" db="EMBL/GenBank/DDBJ databases">
        <title>Snf2 controls pulcherriminic acid biosynthesis and connects pigmentation and antifungal activity of the yeast Metschnikowia pulcherrima.</title>
        <authorList>
            <person name="Gore-Lloyd D."/>
            <person name="Sumann I."/>
            <person name="Brachmann A.O."/>
            <person name="Schneeberger K."/>
            <person name="Ortiz-Merino R.A."/>
            <person name="Moreno-Beltran M."/>
            <person name="Schlaefli M."/>
            <person name="Kirner P."/>
            <person name="Santos Kron A."/>
            <person name="Wolfe K.H."/>
            <person name="Piel J."/>
            <person name="Ahrens C.H."/>
            <person name="Henk D."/>
            <person name="Freimoser F.M."/>
        </authorList>
    </citation>
    <scope>NUCLEOTIDE SEQUENCE [LARGE SCALE GENOMIC DNA]</scope>
    <source>
        <strain evidence="7">APC 1.2</strain>
    </source>
</reference>
<keyword evidence="7" id="KW-1185">Reference proteome</keyword>
<evidence type="ECO:0000256" key="3">
    <source>
        <dbReference type="ARBA" id="ARBA00023055"/>
    </source>
</evidence>
<dbReference type="GO" id="GO:0032934">
    <property type="term" value="F:sterol binding"/>
    <property type="evidence" value="ECO:0007669"/>
    <property type="project" value="TreeGrafter"/>
</dbReference>
<dbReference type="GO" id="GO:0005829">
    <property type="term" value="C:cytosol"/>
    <property type="evidence" value="ECO:0007669"/>
    <property type="project" value="TreeGrafter"/>
</dbReference>
<evidence type="ECO:0000256" key="4">
    <source>
        <dbReference type="ARBA" id="ARBA00023121"/>
    </source>
</evidence>
<dbReference type="Proteomes" id="UP000292447">
    <property type="component" value="Chromosome V"/>
</dbReference>